<dbReference type="SUPFAM" id="SSF50978">
    <property type="entry name" value="WD40 repeat-like"/>
    <property type="match status" value="2"/>
</dbReference>
<evidence type="ECO:0000313" key="8">
    <source>
        <dbReference type="Proteomes" id="UP001333110"/>
    </source>
</evidence>
<feature type="repeat" description="WD" evidence="5">
    <location>
        <begin position="384"/>
        <end position="418"/>
    </location>
</feature>
<feature type="repeat" description="WD" evidence="5">
    <location>
        <begin position="488"/>
        <end position="520"/>
    </location>
</feature>
<feature type="repeat" description="WD" evidence="5">
    <location>
        <begin position="572"/>
        <end position="613"/>
    </location>
</feature>
<dbReference type="GO" id="GO:0000472">
    <property type="term" value="P:endonucleolytic cleavage to generate mature 5'-end of SSU-rRNA from (SSU-rRNA, 5.8S rRNA, LSU-rRNA)"/>
    <property type="evidence" value="ECO:0007669"/>
    <property type="project" value="TreeGrafter"/>
</dbReference>
<evidence type="ECO:0000259" key="6">
    <source>
        <dbReference type="Pfam" id="PF08625"/>
    </source>
</evidence>
<dbReference type="Gene3D" id="2.130.10.10">
    <property type="entry name" value="YVTN repeat-like/Quinoprotein amine dehydrogenase"/>
    <property type="match status" value="3"/>
</dbReference>
<dbReference type="GO" id="GO:0034511">
    <property type="term" value="F:U3 snoRNA binding"/>
    <property type="evidence" value="ECO:0007669"/>
    <property type="project" value="TreeGrafter"/>
</dbReference>
<keyword evidence="8" id="KW-1185">Reference proteome</keyword>
<evidence type="ECO:0000256" key="4">
    <source>
        <dbReference type="ARBA" id="ARBA00023242"/>
    </source>
</evidence>
<dbReference type="PROSITE" id="PS50082">
    <property type="entry name" value="WD_REPEATS_2"/>
    <property type="match status" value="9"/>
</dbReference>
<evidence type="ECO:0000256" key="2">
    <source>
        <dbReference type="ARBA" id="ARBA00022574"/>
    </source>
</evidence>
<dbReference type="Pfam" id="PF00400">
    <property type="entry name" value="WD40"/>
    <property type="match status" value="9"/>
</dbReference>
<dbReference type="Proteomes" id="UP001333110">
    <property type="component" value="Unassembled WGS sequence"/>
</dbReference>
<name>A0AAN7RQV9_MYCAM</name>
<evidence type="ECO:0000256" key="5">
    <source>
        <dbReference type="PROSITE-ProRule" id="PRU00221"/>
    </source>
</evidence>
<feature type="repeat" description="WD" evidence="5">
    <location>
        <begin position="153"/>
        <end position="193"/>
    </location>
</feature>
<dbReference type="InterPro" id="IPR036322">
    <property type="entry name" value="WD40_repeat_dom_sf"/>
</dbReference>
<dbReference type="PANTHER" id="PTHR19854:SF15">
    <property type="entry name" value="TRANSDUCIN BETA-LIKE PROTEIN 3"/>
    <property type="match status" value="1"/>
</dbReference>
<dbReference type="Pfam" id="PF08625">
    <property type="entry name" value="Utp13"/>
    <property type="match status" value="1"/>
</dbReference>
<evidence type="ECO:0000256" key="3">
    <source>
        <dbReference type="ARBA" id="ARBA00022737"/>
    </source>
</evidence>
<dbReference type="PROSITE" id="PS50294">
    <property type="entry name" value="WD_REPEATS_REGION"/>
    <property type="match status" value="8"/>
</dbReference>
<keyword evidence="4" id="KW-0539">Nucleus</keyword>
<dbReference type="AlphaFoldDB" id="A0AAN7RQV9"/>
<feature type="repeat" description="WD" evidence="5">
    <location>
        <begin position="109"/>
        <end position="152"/>
    </location>
</feature>
<evidence type="ECO:0000256" key="1">
    <source>
        <dbReference type="ARBA" id="ARBA00004604"/>
    </source>
</evidence>
<protein>
    <recommendedName>
        <fullName evidence="6">U3 small nucleolar RNA-associated protein 13 C-terminal domain-containing protein</fullName>
    </recommendedName>
</protein>
<keyword evidence="2 5" id="KW-0853">WD repeat</keyword>
<dbReference type="PANTHER" id="PTHR19854">
    <property type="entry name" value="TRANSDUCIN BETA-LIKE 3"/>
    <property type="match status" value="1"/>
</dbReference>
<dbReference type="InterPro" id="IPR019775">
    <property type="entry name" value="WD40_repeat_CS"/>
</dbReference>
<proteinExistence type="predicted"/>
<evidence type="ECO:0000313" key="7">
    <source>
        <dbReference type="EMBL" id="KAK4813437.1"/>
    </source>
</evidence>
<organism evidence="7 8">
    <name type="scientific">Mycteria americana</name>
    <name type="common">Wood stork</name>
    <dbReference type="NCBI Taxonomy" id="33587"/>
    <lineage>
        <taxon>Eukaryota</taxon>
        <taxon>Metazoa</taxon>
        <taxon>Chordata</taxon>
        <taxon>Craniata</taxon>
        <taxon>Vertebrata</taxon>
        <taxon>Euteleostomi</taxon>
        <taxon>Archelosauria</taxon>
        <taxon>Archosauria</taxon>
        <taxon>Dinosauria</taxon>
        <taxon>Saurischia</taxon>
        <taxon>Theropoda</taxon>
        <taxon>Coelurosauria</taxon>
        <taxon>Aves</taxon>
        <taxon>Neognathae</taxon>
        <taxon>Neoaves</taxon>
        <taxon>Aequornithes</taxon>
        <taxon>Ciconiiformes</taxon>
        <taxon>Ciconiidae</taxon>
        <taxon>Mycteria</taxon>
    </lineage>
</organism>
<dbReference type="CDD" id="cd00200">
    <property type="entry name" value="WD40"/>
    <property type="match status" value="2"/>
</dbReference>
<reference evidence="7 8" key="1">
    <citation type="journal article" date="2023" name="J. Hered.">
        <title>Chromosome-level genome of the wood stork (Mycteria americana) provides insight into avian chromosome evolution.</title>
        <authorList>
            <person name="Flamio R. Jr."/>
            <person name="Ramstad K.M."/>
        </authorList>
    </citation>
    <scope>NUCLEOTIDE SEQUENCE [LARGE SCALE GENOMIC DNA]</scope>
    <source>
        <strain evidence="7">JAX WOST 10</strain>
    </source>
</reference>
<dbReference type="PROSITE" id="PS00678">
    <property type="entry name" value="WD_REPEATS_1"/>
    <property type="match status" value="4"/>
</dbReference>
<comment type="caution">
    <text evidence="7">The sequence shown here is derived from an EMBL/GenBank/DDBJ whole genome shotgun (WGS) entry which is preliminary data.</text>
</comment>
<dbReference type="FunFam" id="2.130.10.10:FF:000230">
    <property type="entry name" value="Transducin beta-like protein 3"/>
    <property type="match status" value="1"/>
</dbReference>
<sequence>MRPPDKASGRRRLLRLEAPCISRDLCGVFSGASVCLPFWAQILVTGSRALLLKQWNWRENKCVRTWKAVHVAPVASMAFDSTSTLLATGGCDSTIKIWDMIKQYCTHNLKGSSGVVHLVEFHPDISRLQLFSSSIDYKIRIWDLNSSKCVAMLDGHFSAVTSLAFADGNTLISSGRDKICMVWDLKTRESKRTVPVYEPCSLGQRGVGCVRLLALAGCCTALAVLKRDSGPLRSAGVWPTPLQSVEAAILLPEKGDFSQLGVKKQGLHFVTAGSKGILKVWEVATAACVYTQPVPFESKEEASERSLTQCMLVPERNEIVTVSVEHNIVFYDAQTLQLRKQLAGYNDEVLDVKFLGPGDSHIVVATNSPQLKVFELATSHCQILYGHTETILALDVFRKGLMFVSCAKDKSLRVWRMNKDGRVICVAQGLGHAHGVGAVSCSRLKESFIVTSSQDCTIKIWNIPESLTSKAKAALISSPETLHAKVTERGHNKDINSVAVSPNDKLIATGSQDRLAKLWSCSDCSLLGVFTGHKRGIWCVQFSPVDQILATSSADGTLKLWGLRDFSCLKTFEGHDASVLKIIFVSRGTQLLSSGSDGLLKLWTIKTNECVKTLDGHEDKIWGLHSNKEDDMVVTASSDSCITLWKDVTEIEEKEAQAKQEEQIMKEQELSNLLHEKRYLKALGLAISLDRPHTVLMVVKAILKETDGRKHLEENIVQLRKDQKEAVLTFLVTWNTNSRNCHEAQAVIETLLKHEAPDSLLQYSGIKSAVESLLPYTERHFQRLSRLLQASMFIDFMWQNMRLADAAQQEDMTL</sequence>
<feature type="repeat" description="WD" evidence="5">
    <location>
        <begin position="429"/>
        <end position="471"/>
    </location>
</feature>
<dbReference type="InterPro" id="IPR020472">
    <property type="entry name" value="WD40_PAC1"/>
</dbReference>
<dbReference type="GO" id="GO:0032040">
    <property type="term" value="C:small-subunit processome"/>
    <property type="evidence" value="ECO:0007669"/>
    <property type="project" value="InterPro"/>
</dbReference>
<feature type="repeat" description="WD" evidence="5">
    <location>
        <begin position="67"/>
        <end position="100"/>
    </location>
</feature>
<dbReference type="GO" id="GO:0030686">
    <property type="term" value="C:90S preribosome"/>
    <property type="evidence" value="ECO:0007669"/>
    <property type="project" value="TreeGrafter"/>
</dbReference>
<feature type="repeat" description="WD" evidence="5">
    <location>
        <begin position="614"/>
        <end position="646"/>
    </location>
</feature>
<dbReference type="GO" id="GO:0000480">
    <property type="term" value="P:endonucleolytic cleavage in 5'-ETS of tricistronic rRNA transcript (SSU-rRNA, 5.8S rRNA, LSU-rRNA)"/>
    <property type="evidence" value="ECO:0007669"/>
    <property type="project" value="TreeGrafter"/>
</dbReference>
<keyword evidence="3" id="KW-0677">Repeat</keyword>
<dbReference type="PRINTS" id="PR00320">
    <property type="entry name" value="GPROTEINBRPT"/>
</dbReference>
<dbReference type="InterPro" id="IPR015943">
    <property type="entry name" value="WD40/YVTN_repeat-like_dom_sf"/>
</dbReference>
<feature type="repeat" description="WD" evidence="5">
    <location>
        <begin position="530"/>
        <end position="571"/>
    </location>
</feature>
<feature type="domain" description="U3 small nucleolar RNA-associated protein 13 C-terminal" evidence="6">
    <location>
        <begin position="667"/>
        <end position="801"/>
    </location>
</feature>
<comment type="subcellular location">
    <subcellularLocation>
        <location evidence="1">Nucleus</location>
        <location evidence="1">Nucleolus</location>
    </subcellularLocation>
</comment>
<dbReference type="SMART" id="SM00320">
    <property type="entry name" value="WD40"/>
    <property type="match status" value="12"/>
</dbReference>
<gene>
    <name evidence="7" type="ORF">QYF61_005385</name>
</gene>
<dbReference type="EMBL" id="JAUNZN010000012">
    <property type="protein sequence ID" value="KAK4813437.1"/>
    <property type="molecule type" value="Genomic_DNA"/>
</dbReference>
<accession>A0AAN7RQV9</accession>
<dbReference type="InterPro" id="IPR013934">
    <property type="entry name" value="Utp13_C"/>
</dbReference>
<dbReference type="InterPro" id="IPR001680">
    <property type="entry name" value="WD40_rpt"/>
</dbReference>